<proteinExistence type="predicted"/>
<dbReference type="AlphaFoldDB" id="A0A2I0JDM3"/>
<protein>
    <submittedName>
        <fullName evidence="1">Uncharacterized protein</fullName>
    </submittedName>
</protein>
<dbReference type="EMBL" id="PGOL01001787">
    <property type="protein sequence ID" value="PKI54342.1"/>
    <property type="molecule type" value="Genomic_DNA"/>
</dbReference>
<evidence type="ECO:0000313" key="1">
    <source>
        <dbReference type="EMBL" id="PKI54342.1"/>
    </source>
</evidence>
<gene>
    <name evidence="1" type="ORF">CRG98_025278</name>
</gene>
<sequence length="297" mass="31239">MFWDLTHAVFNIQVDRIDAALASVILQVVGGRGYEVALVAETIRLVDRVTRTSDRRLRGSPILLQIWLRSHASPFSLLCPVLFFNHSESIISWLLPLVHVEERKSKTASKSASPQCSALRYSSALTFAFASLAFSYRACIYCIGLQPWGSGPAITASGSDPAFTALGSGPASGSGPVFTASGSGPAFIALGSGPASGSGPAFTASGSGPTSGSGPVLGSSPAFTALGFCLTSGSGPAFTFGFRPCIGLRPHIGLRPCIYCIGLRPCIYFWVSALHRAPAPLLGFGPTFELRPRIYCF</sequence>
<accession>A0A2I0JDM3</accession>
<name>A0A2I0JDM3_PUNGR</name>
<comment type="caution">
    <text evidence="1">The sequence shown here is derived from an EMBL/GenBank/DDBJ whole genome shotgun (WGS) entry which is preliminary data.</text>
</comment>
<evidence type="ECO:0000313" key="2">
    <source>
        <dbReference type="Proteomes" id="UP000233551"/>
    </source>
</evidence>
<organism evidence="1 2">
    <name type="scientific">Punica granatum</name>
    <name type="common">Pomegranate</name>
    <dbReference type="NCBI Taxonomy" id="22663"/>
    <lineage>
        <taxon>Eukaryota</taxon>
        <taxon>Viridiplantae</taxon>
        <taxon>Streptophyta</taxon>
        <taxon>Embryophyta</taxon>
        <taxon>Tracheophyta</taxon>
        <taxon>Spermatophyta</taxon>
        <taxon>Magnoliopsida</taxon>
        <taxon>eudicotyledons</taxon>
        <taxon>Gunneridae</taxon>
        <taxon>Pentapetalae</taxon>
        <taxon>rosids</taxon>
        <taxon>malvids</taxon>
        <taxon>Myrtales</taxon>
        <taxon>Lythraceae</taxon>
        <taxon>Punica</taxon>
    </lineage>
</organism>
<reference evidence="1 2" key="1">
    <citation type="submission" date="2017-11" db="EMBL/GenBank/DDBJ databases">
        <title>De-novo sequencing of pomegranate (Punica granatum L.) genome.</title>
        <authorList>
            <person name="Akparov Z."/>
            <person name="Amiraslanov A."/>
            <person name="Hajiyeva S."/>
            <person name="Abbasov M."/>
            <person name="Kaur K."/>
            <person name="Hamwieh A."/>
            <person name="Solovyev V."/>
            <person name="Salamov A."/>
            <person name="Braich B."/>
            <person name="Kosarev P."/>
            <person name="Mahmoud A."/>
            <person name="Hajiyev E."/>
            <person name="Babayeva S."/>
            <person name="Izzatullayeva V."/>
            <person name="Mammadov A."/>
            <person name="Mammadov A."/>
            <person name="Sharifova S."/>
            <person name="Ojaghi J."/>
            <person name="Eynullazada K."/>
            <person name="Bayramov B."/>
            <person name="Abdulazimova A."/>
            <person name="Shahmuradov I."/>
        </authorList>
    </citation>
    <scope>NUCLEOTIDE SEQUENCE [LARGE SCALE GENOMIC DNA]</scope>
    <source>
        <strain evidence="2">cv. AG2017</strain>
        <tissue evidence="1">Leaf</tissue>
    </source>
</reference>
<dbReference type="Proteomes" id="UP000233551">
    <property type="component" value="Unassembled WGS sequence"/>
</dbReference>
<keyword evidence="2" id="KW-1185">Reference proteome</keyword>